<dbReference type="InterPro" id="IPR029052">
    <property type="entry name" value="Metallo-depent_PP-like"/>
</dbReference>
<accession>A0A415DXD3</accession>
<comment type="similarity">
    <text evidence="2">Belongs to the 5'-nucleotidase family.</text>
</comment>
<evidence type="ECO:0000259" key="3">
    <source>
        <dbReference type="Pfam" id="PF00149"/>
    </source>
</evidence>
<dbReference type="OrthoDB" id="9800780at2"/>
<dbReference type="GO" id="GO:0000166">
    <property type="term" value="F:nucleotide binding"/>
    <property type="evidence" value="ECO:0007669"/>
    <property type="project" value="UniProtKB-KW"/>
</dbReference>
<dbReference type="InterPro" id="IPR006179">
    <property type="entry name" value="5_nucleotidase/apyrase"/>
</dbReference>
<feature type="chain" id="PRO_5018810016" evidence="2">
    <location>
        <begin position="28"/>
        <end position="643"/>
    </location>
</feature>
<feature type="signal peptide" evidence="2">
    <location>
        <begin position="1"/>
        <end position="27"/>
    </location>
</feature>
<evidence type="ECO:0000256" key="1">
    <source>
        <dbReference type="ARBA" id="ARBA00022729"/>
    </source>
</evidence>
<evidence type="ECO:0000259" key="4">
    <source>
        <dbReference type="Pfam" id="PF02872"/>
    </source>
</evidence>
<dbReference type="Gene3D" id="3.90.780.10">
    <property type="entry name" value="5'-Nucleotidase, C-terminal domain"/>
    <property type="match status" value="1"/>
</dbReference>
<dbReference type="InterPro" id="IPR004843">
    <property type="entry name" value="Calcineurin-like_PHP"/>
</dbReference>
<sequence length="643" mass="68940">MRKKKKLLTILLAVCLVAAMMPSMVFAANAKSDDIVVLYTNDVHCGIDDSIGYAGLAAYKADKLKETKNVVLVDAGDAIQGDLAGALSKGDYIVDIMNQVGYDVAVPGNHEFDFGMDQFLALTKKSNAKYISSNFTDTKANKTVFDPYVIKELGGKKVAFVGISTPESITKSTPAFFQDEKGNYIYDFCNDKTGKKLYKAVQNAIDAAKAEGADYVIALGHMGIDDQSKPWTSREVIANTTGLNAFIDGHSHSTVASEAVKDKDGKEVTLSQTGTKLAAIGELIITADGKISTSLVTDYAAKDEKTASLIKEVKDKIEAVSSKKVGTSEVLLTTLDAEGKRAVRNQETTMGNFCADAYRIIGGADIGVVQGGGVRADIKAGDVTYGDIIALHPWGNMYGVIEATGQQILDALELGARSTPDEVGGFLQVSGISYEIDTTVPSTVVTDENAMFVKVAGARRVVNVKVGGVPIDPKKTYTVASTTYILTQQGDGFTMFDGCKEVTKESLVDTEVIQKYIEKLGGTIGQQYAKTEGRIKVLTASDKAPIKEYKAALARTTKITSAKASTKTKKITVKINGNSKAYGFYYKVTNSKGKTVSSLSKPGKTFTTKKLSKGKYTVSVRPYTYVIGEKVYGKTVSKKVTIK</sequence>
<dbReference type="InterPro" id="IPR008334">
    <property type="entry name" value="5'-Nucleotdase_C"/>
</dbReference>
<dbReference type="STRING" id="1776384.GCA_900086585_00145"/>
<keyword evidence="1 2" id="KW-0732">Signal</keyword>
<dbReference type="AlphaFoldDB" id="A0A415DXD3"/>
<dbReference type="GO" id="GO:0016787">
    <property type="term" value="F:hydrolase activity"/>
    <property type="evidence" value="ECO:0007669"/>
    <property type="project" value="UniProtKB-KW"/>
</dbReference>
<dbReference type="CDD" id="cd00845">
    <property type="entry name" value="MPP_UshA_N_like"/>
    <property type="match status" value="1"/>
</dbReference>
<dbReference type="Proteomes" id="UP000284841">
    <property type="component" value="Unassembled WGS sequence"/>
</dbReference>
<dbReference type="SUPFAM" id="SSF56300">
    <property type="entry name" value="Metallo-dependent phosphatases"/>
    <property type="match status" value="1"/>
</dbReference>
<feature type="domain" description="5'-Nucleotidase C-terminal" evidence="4">
    <location>
        <begin position="325"/>
        <end position="497"/>
    </location>
</feature>
<dbReference type="GO" id="GO:0009166">
    <property type="term" value="P:nucleotide catabolic process"/>
    <property type="evidence" value="ECO:0007669"/>
    <property type="project" value="InterPro"/>
</dbReference>
<proteinExistence type="inferred from homology"/>
<protein>
    <submittedName>
        <fullName evidence="5">Bifunctional metallophosphatase/5'-nucleotidase</fullName>
    </submittedName>
</protein>
<dbReference type="Pfam" id="PF02872">
    <property type="entry name" value="5_nucleotid_C"/>
    <property type="match status" value="1"/>
</dbReference>
<name>A0A415DXD3_9FIRM</name>
<dbReference type="Gene3D" id="3.60.21.10">
    <property type="match status" value="1"/>
</dbReference>
<evidence type="ECO:0000313" key="6">
    <source>
        <dbReference type="Proteomes" id="UP000284841"/>
    </source>
</evidence>
<dbReference type="RefSeq" id="WP_118336324.1">
    <property type="nucleotide sequence ID" value="NZ_AP025567.1"/>
</dbReference>
<dbReference type="PANTHER" id="PTHR11575:SF24">
    <property type="entry name" value="5'-NUCLEOTIDASE"/>
    <property type="match status" value="1"/>
</dbReference>
<comment type="caution">
    <text evidence="5">The sequence shown here is derived from an EMBL/GenBank/DDBJ whole genome shotgun (WGS) entry which is preliminary data.</text>
</comment>
<organism evidence="5 6">
    <name type="scientific">Emergencia timonensis</name>
    <dbReference type="NCBI Taxonomy" id="1776384"/>
    <lineage>
        <taxon>Bacteria</taxon>
        <taxon>Bacillati</taxon>
        <taxon>Bacillota</taxon>
        <taxon>Clostridia</taxon>
        <taxon>Peptostreptococcales</taxon>
        <taxon>Anaerovoracaceae</taxon>
        <taxon>Emergencia</taxon>
    </lineage>
</organism>
<evidence type="ECO:0000313" key="5">
    <source>
        <dbReference type="EMBL" id="RHJ85139.1"/>
    </source>
</evidence>
<dbReference type="PANTHER" id="PTHR11575">
    <property type="entry name" value="5'-NUCLEOTIDASE-RELATED"/>
    <property type="match status" value="1"/>
</dbReference>
<dbReference type="SUPFAM" id="SSF55816">
    <property type="entry name" value="5'-nucleotidase (syn. UDP-sugar hydrolase), C-terminal domain"/>
    <property type="match status" value="1"/>
</dbReference>
<dbReference type="EMBL" id="QRMS01000005">
    <property type="protein sequence ID" value="RHJ85139.1"/>
    <property type="molecule type" value="Genomic_DNA"/>
</dbReference>
<feature type="domain" description="Calcineurin-like phosphoesterase" evidence="3">
    <location>
        <begin position="37"/>
        <end position="253"/>
    </location>
</feature>
<dbReference type="InterPro" id="IPR036907">
    <property type="entry name" value="5'-Nucleotdase_C_sf"/>
</dbReference>
<keyword evidence="2" id="KW-0547">Nucleotide-binding</keyword>
<dbReference type="PRINTS" id="PR01607">
    <property type="entry name" value="APYRASEFAMLY"/>
</dbReference>
<keyword evidence="2" id="KW-0378">Hydrolase</keyword>
<dbReference type="Pfam" id="PF00149">
    <property type="entry name" value="Metallophos"/>
    <property type="match status" value="1"/>
</dbReference>
<gene>
    <name evidence="5" type="ORF">DW099_15675</name>
</gene>
<reference evidence="5 6" key="1">
    <citation type="submission" date="2018-08" db="EMBL/GenBank/DDBJ databases">
        <title>A genome reference for cultivated species of the human gut microbiota.</title>
        <authorList>
            <person name="Zou Y."/>
            <person name="Xue W."/>
            <person name="Luo G."/>
        </authorList>
    </citation>
    <scope>NUCLEOTIDE SEQUENCE [LARGE SCALE GENOMIC DNA]</scope>
    <source>
        <strain evidence="5 6">AM07-24</strain>
    </source>
</reference>
<evidence type="ECO:0000256" key="2">
    <source>
        <dbReference type="RuleBase" id="RU362119"/>
    </source>
</evidence>
<keyword evidence="6" id="KW-1185">Reference proteome</keyword>